<dbReference type="AlphaFoldDB" id="A0A4Y2EF36"/>
<name>A0A4Y2EF36_ARAVE</name>
<dbReference type="Proteomes" id="UP000499080">
    <property type="component" value="Unassembled WGS sequence"/>
</dbReference>
<gene>
    <name evidence="1" type="primary">ZBED5_132</name>
    <name evidence="1" type="ORF">AVEN_264746_1</name>
</gene>
<dbReference type="PANTHER" id="PTHR45913:SF19">
    <property type="entry name" value="LOW QUALITY PROTEIN: ZINC FINGER BED DOMAIN-CONTAINING PROTEIN 5-LIKE"/>
    <property type="match status" value="1"/>
</dbReference>
<proteinExistence type="predicted"/>
<reference evidence="1 2" key="1">
    <citation type="journal article" date="2019" name="Sci. Rep.">
        <title>Orb-weaving spider Araneus ventricosus genome elucidates the spidroin gene catalogue.</title>
        <authorList>
            <person name="Kono N."/>
            <person name="Nakamura H."/>
            <person name="Ohtoshi R."/>
            <person name="Moran D.A.P."/>
            <person name="Shinohara A."/>
            <person name="Yoshida Y."/>
            <person name="Fujiwara M."/>
            <person name="Mori M."/>
            <person name="Tomita M."/>
            <person name="Arakawa K."/>
        </authorList>
    </citation>
    <scope>NUCLEOTIDE SEQUENCE [LARGE SCALE GENOMIC DNA]</scope>
</reference>
<dbReference type="OrthoDB" id="1101576at2759"/>
<protein>
    <submittedName>
        <fullName evidence="1">Zinc finger BED domain-containing protein 5</fullName>
    </submittedName>
</protein>
<accession>A0A4Y2EF36</accession>
<dbReference type="PANTHER" id="PTHR45913">
    <property type="entry name" value="EPM2A-INTERACTING PROTEIN 1"/>
    <property type="match status" value="1"/>
</dbReference>
<organism evidence="1 2">
    <name type="scientific">Araneus ventricosus</name>
    <name type="common">Orbweaver spider</name>
    <name type="synonym">Epeira ventricosa</name>
    <dbReference type="NCBI Taxonomy" id="182803"/>
    <lineage>
        <taxon>Eukaryota</taxon>
        <taxon>Metazoa</taxon>
        <taxon>Ecdysozoa</taxon>
        <taxon>Arthropoda</taxon>
        <taxon>Chelicerata</taxon>
        <taxon>Arachnida</taxon>
        <taxon>Araneae</taxon>
        <taxon>Araneomorphae</taxon>
        <taxon>Entelegynae</taxon>
        <taxon>Araneoidea</taxon>
        <taxon>Araneidae</taxon>
        <taxon>Araneus</taxon>
    </lineage>
</organism>
<keyword evidence="2" id="KW-1185">Reference proteome</keyword>
<dbReference type="EMBL" id="BGPR01000572">
    <property type="protein sequence ID" value="GBM26889.1"/>
    <property type="molecule type" value="Genomic_DNA"/>
</dbReference>
<comment type="caution">
    <text evidence="1">The sequence shown here is derived from an EMBL/GenBank/DDBJ whole genome shotgun (WGS) entry which is preliminary data.</text>
</comment>
<sequence>MDKTGDGFNFLKTEFPRLSEAKIKEGIFVAAQIRQLFKDSTFMKHLNRKEKRAWLAFKNATQCNFMTTHEINWGKCIEVCSDGAKAMTGKVRGVVAQIKNVAKNCNSTHCILHRHALVTKRISATFKSVLDEAVKIINFIKIKPLQSHIFKAMCEDMGSLHTTLLLHTEVRWLSRGKMLVRIFELRMELMAYFIGHKFELSDRLNNMAWLSTLAYLADIFGKLNELCLALQGKQVNILQAKDKLVAFSRKIQYWISAVEQNNFECFQTPSDFLE</sequence>
<evidence type="ECO:0000313" key="2">
    <source>
        <dbReference type="Proteomes" id="UP000499080"/>
    </source>
</evidence>
<evidence type="ECO:0000313" key="1">
    <source>
        <dbReference type="EMBL" id="GBM26889.1"/>
    </source>
</evidence>